<gene>
    <name evidence="1" type="ORF">DFP97_1534</name>
</gene>
<evidence type="ECO:0008006" key="3">
    <source>
        <dbReference type="Google" id="ProtNLM"/>
    </source>
</evidence>
<sequence length="166" mass="19331">MKTMFIKICYILLVTAFIIGCNSENVNNPLYSELNNIKNNVDIWSSINYQIIIDKKKIKDVEPTSDDEILLNILIKLENKGQEKAESFNAHFNESGPLKYNHGSGNQGIDHGYLDKGEKYEIYRYYTFNKKEDVEEFITNSNILVEWKEKGENKQIFIKLPSKPTR</sequence>
<reference evidence="1 2" key="1">
    <citation type="submission" date="2018-07" db="EMBL/GenBank/DDBJ databases">
        <title>Genomic Encyclopedia of Type Strains, Phase III (KMG-III): the genomes of soil and plant-associated and newly described type strains.</title>
        <authorList>
            <person name="Whitman W."/>
        </authorList>
    </citation>
    <scope>NUCLEOTIDE SEQUENCE [LARGE SCALE GENOMIC DNA]</scope>
    <source>
        <strain evidence="1 2">CECT 7506</strain>
    </source>
</reference>
<organism evidence="1 2">
    <name type="scientific">Paenibacillus prosopidis</name>
    <dbReference type="NCBI Taxonomy" id="630520"/>
    <lineage>
        <taxon>Bacteria</taxon>
        <taxon>Bacillati</taxon>
        <taxon>Bacillota</taxon>
        <taxon>Bacilli</taxon>
        <taxon>Bacillales</taxon>
        <taxon>Paenibacillaceae</taxon>
        <taxon>Paenibacillus</taxon>
    </lineage>
</organism>
<proteinExistence type="predicted"/>
<dbReference type="PROSITE" id="PS51257">
    <property type="entry name" value="PROKAR_LIPOPROTEIN"/>
    <property type="match status" value="1"/>
</dbReference>
<dbReference type="EMBL" id="QPJD01000053">
    <property type="protein sequence ID" value="RCW39738.1"/>
    <property type="molecule type" value="Genomic_DNA"/>
</dbReference>
<accession>A0A368VF16</accession>
<dbReference type="AlphaFoldDB" id="A0A368VF16"/>
<dbReference type="OrthoDB" id="2602700at2"/>
<dbReference type="RefSeq" id="WP_114384327.1">
    <property type="nucleotide sequence ID" value="NZ_QPJD01000053.1"/>
</dbReference>
<evidence type="ECO:0000313" key="2">
    <source>
        <dbReference type="Proteomes" id="UP000252415"/>
    </source>
</evidence>
<name>A0A368VF16_9BACL</name>
<dbReference type="Proteomes" id="UP000252415">
    <property type="component" value="Unassembled WGS sequence"/>
</dbReference>
<protein>
    <recommendedName>
        <fullName evidence="3">DUF4352 domain-containing protein</fullName>
    </recommendedName>
</protein>
<keyword evidence="2" id="KW-1185">Reference proteome</keyword>
<comment type="caution">
    <text evidence="1">The sequence shown here is derived from an EMBL/GenBank/DDBJ whole genome shotgun (WGS) entry which is preliminary data.</text>
</comment>
<evidence type="ECO:0000313" key="1">
    <source>
        <dbReference type="EMBL" id="RCW39738.1"/>
    </source>
</evidence>